<organism evidence="7 8">
    <name type="scientific">Aerosticca soli</name>
    <dbReference type="NCBI Taxonomy" id="2010829"/>
    <lineage>
        <taxon>Bacteria</taxon>
        <taxon>Pseudomonadati</taxon>
        <taxon>Pseudomonadota</taxon>
        <taxon>Gammaproteobacteria</taxon>
        <taxon>Lysobacterales</taxon>
        <taxon>Rhodanobacteraceae</taxon>
        <taxon>Aerosticca</taxon>
    </lineage>
</organism>
<keyword evidence="2 5" id="KW-0732">Signal</keyword>
<comment type="similarity">
    <text evidence="1">Belongs to the 'GDSL' lipolytic enzyme family.</text>
</comment>
<dbReference type="InterPro" id="IPR017186">
    <property type="entry name" value="Lipase_autotranspt_EstA"/>
</dbReference>
<dbReference type="InterPro" id="IPR001087">
    <property type="entry name" value="GDSL"/>
</dbReference>
<dbReference type="RefSeq" id="WP_126535990.1">
    <property type="nucleotide sequence ID" value="NZ_AP018560.1"/>
</dbReference>
<dbReference type="Gene3D" id="3.40.50.1110">
    <property type="entry name" value="SGNH hydrolase"/>
    <property type="match status" value="1"/>
</dbReference>
<evidence type="ECO:0000313" key="8">
    <source>
        <dbReference type="Proteomes" id="UP000270530"/>
    </source>
</evidence>
<reference evidence="8" key="2">
    <citation type="submission" date="2018-06" db="EMBL/GenBank/DDBJ databases">
        <title>Genome sequence of Rhodanobacteraceae bacterium strain Dysh456.</title>
        <authorList>
            <person name="Fukui M."/>
        </authorList>
    </citation>
    <scope>NUCLEOTIDE SEQUENCE [LARGE SCALE GENOMIC DNA]</scope>
    <source>
        <strain evidence="8">Dysh456</strain>
    </source>
</reference>
<evidence type="ECO:0000256" key="2">
    <source>
        <dbReference type="ARBA" id="ARBA00022729"/>
    </source>
</evidence>
<evidence type="ECO:0000256" key="3">
    <source>
        <dbReference type="ARBA" id="ARBA00022801"/>
    </source>
</evidence>
<keyword evidence="8" id="KW-1185">Reference proteome</keyword>
<dbReference type="SUPFAM" id="SSF103515">
    <property type="entry name" value="Autotransporter"/>
    <property type="match status" value="1"/>
</dbReference>
<reference evidence="8" key="1">
    <citation type="submission" date="2018-04" db="EMBL/GenBank/DDBJ databases">
        <authorList>
            <person name="Watanabe M."/>
            <person name="Kojima H."/>
        </authorList>
    </citation>
    <scope>NUCLEOTIDE SEQUENCE [LARGE SCALE GENOMIC DNA]</scope>
    <source>
        <strain evidence="8">Dysh456</strain>
    </source>
</reference>
<evidence type="ECO:0000313" key="7">
    <source>
        <dbReference type="EMBL" id="BBD78986.1"/>
    </source>
</evidence>
<dbReference type="AlphaFoldDB" id="A0A2Z6E1U1"/>
<dbReference type="InterPro" id="IPR005546">
    <property type="entry name" value="Autotransporte_beta"/>
</dbReference>
<feature type="active site" evidence="4">
    <location>
        <position position="284"/>
    </location>
</feature>
<dbReference type="Proteomes" id="UP000270530">
    <property type="component" value="Chromosome"/>
</dbReference>
<dbReference type="KEGG" id="rbd:ALSL_0314"/>
<proteinExistence type="inferred from homology"/>
<dbReference type="PROSITE" id="PS51208">
    <property type="entry name" value="AUTOTRANSPORTER"/>
    <property type="match status" value="1"/>
</dbReference>
<evidence type="ECO:0000259" key="6">
    <source>
        <dbReference type="PROSITE" id="PS51208"/>
    </source>
</evidence>
<dbReference type="SUPFAM" id="SSF52266">
    <property type="entry name" value="SGNH hydrolase"/>
    <property type="match status" value="1"/>
</dbReference>
<feature type="active site" evidence="4">
    <location>
        <position position="281"/>
    </location>
</feature>
<dbReference type="Pfam" id="PF00657">
    <property type="entry name" value="Lipase_GDSL"/>
    <property type="match status" value="1"/>
</dbReference>
<feature type="signal peptide" evidence="5">
    <location>
        <begin position="1"/>
        <end position="22"/>
    </location>
</feature>
<dbReference type="SMART" id="SM00869">
    <property type="entry name" value="Autotransporter"/>
    <property type="match status" value="1"/>
</dbReference>
<dbReference type="EMBL" id="AP018560">
    <property type="protein sequence ID" value="BBD78986.1"/>
    <property type="molecule type" value="Genomic_DNA"/>
</dbReference>
<feature type="active site" description="Nucleophile" evidence="4">
    <location>
        <position position="34"/>
    </location>
</feature>
<dbReference type="PROSITE" id="PS01098">
    <property type="entry name" value="LIPASE_GDSL_SER"/>
    <property type="match status" value="1"/>
</dbReference>
<protein>
    <submittedName>
        <fullName evidence="7">Phospholipase/lecithinase/hemolysin</fullName>
    </submittedName>
</protein>
<dbReference type="NCBIfam" id="TIGR01414">
    <property type="entry name" value="autotrans_barl"/>
    <property type="match status" value="1"/>
</dbReference>
<evidence type="ECO:0000256" key="4">
    <source>
        <dbReference type="PIRSR" id="PIRSR037375-1"/>
    </source>
</evidence>
<feature type="domain" description="Autotransporter" evidence="6">
    <location>
        <begin position="333"/>
        <end position="614"/>
    </location>
</feature>
<dbReference type="PANTHER" id="PTHR45648:SF22">
    <property type="entry name" value="GDSL LIPASE_ACYLHYDROLASE FAMILY PROTEIN (AFU_ORTHOLOGUE AFUA_4G14700)"/>
    <property type="match status" value="1"/>
</dbReference>
<dbReference type="PANTHER" id="PTHR45648">
    <property type="entry name" value="GDSL LIPASE/ACYLHYDROLASE FAMILY PROTEIN (AFU_ORTHOLOGUE AFUA_4G14700)"/>
    <property type="match status" value="1"/>
</dbReference>
<dbReference type="CDD" id="cd01847">
    <property type="entry name" value="Triacylglycerol_lipase_like"/>
    <property type="match status" value="1"/>
</dbReference>
<dbReference type="InterPro" id="IPR008265">
    <property type="entry name" value="Lipase_GDSL_AS"/>
</dbReference>
<keyword evidence="3" id="KW-0378">Hydrolase</keyword>
<sequence length="614" mass="63602">MLRIRMLAGAIAAGLIASTAAAADFSKVVVIGDSLSDAGNISLATAPTIQPPLRFTTNPGMTAAERVAAALGHPATPSLAGGTDYAFGGAGLVHNSAAGPIPTLPQQLAMYLAANGGKADPSALYQVWGGANDIFYLTATTSDATALAVGTATAAQTEAGLLGQLQAAGARYVVVYNLPDIGKTPQALAGGAAASAGATQLSVIYNSTLDAGVAKLGLNVIPVNTFALINEVVANPAAFGFSNVTAPACGVGATSVLCGPQGAGLPYSYAPGTNQSYLFADGVHPTDAAHAMVAQVVLSELAAPGQVSLLGEAPLAATAAQFRAVRNQMLADREGSDTRMFVNADYGQQHFDNSGGAPKTDSDNINLTIGADVRANENFSFGVALSAGRNNADFAHGGGGYRMDDITGLGYAFYHRGGGYLGAFASYGQSNFKDIDRRFWIGPLRRTESGKADGSHLGGGLEGGWWFRLGDSIETGPFAHAEWQTVKVDGYTEGGSDSTTMWFGRQQRDALIEQAGWRLKGTWQLNELVMSPYAEVSWNHDEKADPRGIKAGVAGMSGHFVLPGFAPDSTWARADIGLVTQLTSNVTGWIAYSSTFSNDSQREHNVNMGMKVAF</sequence>
<dbReference type="InterPro" id="IPR051058">
    <property type="entry name" value="GDSL_Est/Lipase"/>
</dbReference>
<dbReference type="InterPro" id="IPR036514">
    <property type="entry name" value="SGNH_hydro_sf"/>
</dbReference>
<dbReference type="GO" id="GO:0019867">
    <property type="term" value="C:outer membrane"/>
    <property type="evidence" value="ECO:0007669"/>
    <property type="project" value="InterPro"/>
</dbReference>
<dbReference type="OrthoDB" id="5292073at2"/>
<dbReference type="InterPro" id="IPR006315">
    <property type="entry name" value="OM_autotransptr_brl_dom"/>
</dbReference>
<evidence type="ECO:0000256" key="5">
    <source>
        <dbReference type="SAM" id="SignalP"/>
    </source>
</evidence>
<dbReference type="PIRSF" id="PIRSF037375">
    <property type="entry name" value="Autotrns_EstA"/>
    <property type="match status" value="1"/>
</dbReference>
<gene>
    <name evidence="7" type="ORF">ALSL_0314</name>
</gene>
<feature type="chain" id="PRO_5016269585" evidence="5">
    <location>
        <begin position="23"/>
        <end position="614"/>
    </location>
</feature>
<dbReference type="Gene3D" id="2.40.128.130">
    <property type="entry name" value="Autotransporter beta-domain"/>
    <property type="match status" value="1"/>
</dbReference>
<dbReference type="GO" id="GO:0016298">
    <property type="term" value="F:lipase activity"/>
    <property type="evidence" value="ECO:0007669"/>
    <property type="project" value="InterPro"/>
</dbReference>
<dbReference type="Pfam" id="PF03797">
    <property type="entry name" value="Autotransporter"/>
    <property type="match status" value="1"/>
</dbReference>
<dbReference type="InterPro" id="IPR036709">
    <property type="entry name" value="Autotransporte_beta_dom_sf"/>
</dbReference>
<evidence type="ECO:0000256" key="1">
    <source>
        <dbReference type="ARBA" id="ARBA00008668"/>
    </source>
</evidence>
<accession>A0A2Z6E1U1</accession>
<name>A0A2Z6E1U1_9GAMM</name>
<dbReference type="GO" id="GO:0006629">
    <property type="term" value="P:lipid metabolic process"/>
    <property type="evidence" value="ECO:0007669"/>
    <property type="project" value="InterPro"/>
</dbReference>